<dbReference type="GO" id="GO:0016020">
    <property type="term" value="C:membrane"/>
    <property type="evidence" value="ECO:0007669"/>
    <property type="project" value="InterPro"/>
</dbReference>
<dbReference type="PANTHER" id="PTHR33734:SF22">
    <property type="entry name" value="MEMBRANE-BOUND LYTIC MUREIN TRANSGLYCOSYLASE D"/>
    <property type="match status" value="1"/>
</dbReference>
<dbReference type="InterPro" id="IPR036779">
    <property type="entry name" value="LysM_dom_sf"/>
</dbReference>
<dbReference type="PROSITE" id="PS00922">
    <property type="entry name" value="TRANSGLYCOSYLASE"/>
    <property type="match status" value="1"/>
</dbReference>
<dbReference type="PANTHER" id="PTHR33734">
    <property type="entry name" value="LYSM DOMAIN-CONTAINING GPI-ANCHORED PROTEIN 2"/>
    <property type="match status" value="1"/>
</dbReference>
<gene>
    <name evidence="3" type="ORF">PL2TA16_04441</name>
</gene>
<dbReference type="SMART" id="SM00257">
    <property type="entry name" value="LysM"/>
    <property type="match status" value="2"/>
</dbReference>
<dbReference type="Proteomes" id="UP000017820">
    <property type="component" value="Unassembled WGS sequence"/>
</dbReference>
<evidence type="ECO:0000313" key="4">
    <source>
        <dbReference type="Proteomes" id="UP000017820"/>
    </source>
</evidence>
<feature type="domain" description="LysM" evidence="2">
    <location>
        <begin position="429"/>
        <end position="473"/>
    </location>
</feature>
<dbReference type="InterPro" id="IPR023346">
    <property type="entry name" value="Lysozyme-like_dom_sf"/>
</dbReference>
<dbReference type="Gene3D" id="1.10.530.10">
    <property type="match status" value="1"/>
</dbReference>
<dbReference type="InterPro" id="IPR008258">
    <property type="entry name" value="Transglycosylase_SLT_dom_1"/>
</dbReference>
<dbReference type="GO" id="GO:0000270">
    <property type="term" value="P:peptidoglycan metabolic process"/>
    <property type="evidence" value="ECO:0007669"/>
    <property type="project" value="InterPro"/>
</dbReference>
<feature type="domain" description="LysM" evidence="2">
    <location>
        <begin position="354"/>
        <end position="397"/>
    </location>
</feature>
<dbReference type="InterPro" id="IPR000189">
    <property type="entry name" value="Transglyc_AS"/>
</dbReference>
<dbReference type="EMBL" id="AUSV01000006">
    <property type="protein sequence ID" value="ESP95185.1"/>
    <property type="molecule type" value="Genomic_DNA"/>
</dbReference>
<accession>V4HWH3</accession>
<dbReference type="Gene3D" id="3.10.350.10">
    <property type="entry name" value="LysM domain"/>
    <property type="match status" value="2"/>
</dbReference>
<dbReference type="PROSITE" id="PS51782">
    <property type="entry name" value="LYSM"/>
    <property type="match status" value="2"/>
</dbReference>
<dbReference type="AlphaFoldDB" id="V4HWH3"/>
<comment type="caution">
    <text evidence="3">The sequence shown here is derived from an EMBL/GenBank/DDBJ whole genome shotgun (WGS) entry which is preliminary data.</text>
</comment>
<evidence type="ECO:0000256" key="1">
    <source>
        <dbReference type="ARBA" id="ARBA00007734"/>
    </source>
</evidence>
<sequence>MLLQLSNTLCGFLCVTFMKYKNLCANFCFCITLISIIGCKQTPTQSASHQDVLNDLLTQKIFKPVPEVIERVVKPEPEPLKPYKAPDIWQHIAQNLSFEQTPHPRLKTRVDWYLSQPEYLLTVNRRASPYLYHIVKKIEQRNLPLDLALLPFVESDFRPLAVSQQSAVGVWQLVDATAYHFGLQSNDWYDGRRDVLASTDAALSYLQYLHKTFKGNWLHAIAAYNTGEGRVKAAIKRNREAGKSTHYWHLKLPKETADYIPKLLALSYLLKHPQTGFKRPNLNNTPSTTMLDVGQAFNFGVLAKLLDIDKQQLHDLNTGFLRHQSPEQGPHKILVPLSEKALMQSPFYREQFSRSYNVKLNDTLYGIARQFGTSVKKIKLLNNKQSNLIRVGETLLINQANLDRSLTVDYQISPYLEQQAIPKKPTIEHHHTIVSGDSLWDLSQHYQVPLKDLLDWNNLQAASILSPGKVLILHLPSQANPQPETHANEPSYLDVLEGALQLKEAPKPNQPNLPPD</sequence>
<evidence type="ECO:0000259" key="2">
    <source>
        <dbReference type="PROSITE" id="PS51782"/>
    </source>
</evidence>
<name>V4HWH3_PSEL2</name>
<proteinExistence type="inferred from homology"/>
<dbReference type="SUPFAM" id="SSF53955">
    <property type="entry name" value="Lysozyme-like"/>
    <property type="match status" value="1"/>
</dbReference>
<protein>
    <submittedName>
        <fullName evidence="3">Putative transglycosylase</fullName>
    </submittedName>
</protein>
<reference evidence="3 4" key="1">
    <citation type="submission" date="2013-07" db="EMBL/GenBank/DDBJ databases">
        <title>Draft genome sequence of Pseudoalteromonas luteoviolacea 2ta16.</title>
        <authorList>
            <person name="Allen E.E."/>
            <person name="Azam F."/>
            <person name="Podell S."/>
        </authorList>
    </citation>
    <scope>NUCLEOTIDE SEQUENCE [LARGE SCALE GENOMIC DNA]</scope>
    <source>
        <strain evidence="3 4">2ta16</strain>
    </source>
</reference>
<evidence type="ECO:0000313" key="3">
    <source>
        <dbReference type="EMBL" id="ESP95185.1"/>
    </source>
</evidence>
<dbReference type="Pfam" id="PF01476">
    <property type="entry name" value="LysM"/>
    <property type="match status" value="2"/>
</dbReference>
<dbReference type="CDD" id="cd00118">
    <property type="entry name" value="LysM"/>
    <property type="match status" value="2"/>
</dbReference>
<dbReference type="GO" id="GO:0008933">
    <property type="term" value="F:peptidoglycan lytic transglycosylase activity"/>
    <property type="evidence" value="ECO:0007669"/>
    <property type="project" value="InterPro"/>
</dbReference>
<dbReference type="CDD" id="cd16894">
    <property type="entry name" value="MltD-like"/>
    <property type="match status" value="1"/>
</dbReference>
<dbReference type="PATRIC" id="fig|1353533.3.peg.461"/>
<dbReference type="SUPFAM" id="SSF54106">
    <property type="entry name" value="LysM domain"/>
    <property type="match status" value="2"/>
</dbReference>
<dbReference type="Pfam" id="PF01464">
    <property type="entry name" value="SLT"/>
    <property type="match status" value="1"/>
</dbReference>
<organism evidence="3 4">
    <name type="scientific">Pseudoalteromonas luteoviolacea (strain 2ta16)</name>
    <dbReference type="NCBI Taxonomy" id="1353533"/>
    <lineage>
        <taxon>Bacteria</taxon>
        <taxon>Pseudomonadati</taxon>
        <taxon>Pseudomonadota</taxon>
        <taxon>Gammaproteobacteria</taxon>
        <taxon>Alteromonadales</taxon>
        <taxon>Pseudoalteromonadaceae</taxon>
        <taxon>Pseudoalteromonas</taxon>
    </lineage>
</organism>
<comment type="similarity">
    <text evidence="1">Belongs to the transglycosylase Slt family.</text>
</comment>
<dbReference type="InterPro" id="IPR018392">
    <property type="entry name" value="LysM"/>
</dbReference>